<evidence type="ECO:0000313" key="7">
    <source>
        <dbReference type="Proteomes" id="UP000199421"/>
    </source>
</evidence>
<evidence type="ECO:0000256" key="2">
    <source>
        <dbReference type="ARBA" id="ARBA00009348"/>
    </source>
</evidence>
<dbReference type="CDD" id="cd15482">
    <property type="entry name" value="Sialidase_non-viral"/>
    <property type="match status" value="1"/>
</dbReference>
<evidence type="ECO:0000256" key="1">
    <source>
        <dbReference type="ARBA" id="ARBA00000427"/>
    </source>
</evidence>
<dbReference type="RefSeq" id="WP_093316541.1">
    <property type="nucleotide sequence ID" value="NZ_FOAF01000001.1"/>
</dbReference>
<dbReference type="InterPro" id="IPR011040">
    <property type="entry name" value="Sialidase"/>
</dbReference>
<dbReference type="STRING" id="407022.SAMN05661044_00100"/>
<comment type="similarity">
    <text evidence="2">Belongs to the glycosyl hydrolase 33 family.</text>
</comment>
<dbReference type="GO" id="GO:0009313">
    <property type="term" value="P:oligosaccharide catabolic process"/>
    <property type="evidence" value="ECO:0007669"/>
    <property type="project" value="TreeGrafter"/>
</dbReference>
<keyword evidence="7" id="KW-1185">Reference proteome</keyword>
<comment type="catalytic activity">
    <reaction evidence="1">
        <text>Hydrolysis of alpha-(2-&gt;3)-, alpha-(2-&gt;6)-, alpha-(2-&gt;8)- glycosidic linkages of terminal sialic acid residues in oligosaccharides, glycoproteins, glycolipids, colominic acid and synthetic substrates.</text>
        <dbReference type="EC" id="3.2.1.18"/>
    </reaction>
</comment>
<dbReference type="GO" id="GO:0006689">
    <property type="term" value="P:ganglioside catabolic process"/>
    <property type="evidence" value="ECO:0007669"/>
    <property type="project" value="TreeGrafter"/>
</dbReference>
<feature type="chain" id="PRO_5011485664" description="exo-alpha-sialidase" evidence="4">
    <location>
        <begin position="29"/>
        <end position="384"/>
    </location>
</feature>
<dbReference type="Gene3D" id="2.120.10.10">
    <property type="match status" value="1"/>
</dbReference>
<keyword evidence="4" id="KW-0732">Signal</keyword>
<feature type="signal peptide" evidence="4">
    <location>
        <begin position="1"/>
        <end position="28"/>
    </location>
</feature>
<name>A0A1H7GND9_OLID1</name>
<dbReference type="InterPro" id="IPR036278">
    <property type="entry name" value="Sialidase_sf"/>
</dbReference>
<dbReference type="PANTHER" id="PTHR10628">
    <property type="entry name" value="SIALIDASE"/>
    <property type="match status" value="1"/>
</dbReference>
<evidence type="ECO:0000256" key="3">
    <source>
        <dbReference type="ARBA" id="ARBA00012733"/>
    </source>
</evidence>
<dbReference type="Pfam" id="PF13088">
    <property type="entry name" value="BNR_2"/>
    <property type="match status" value="1"/>
</dbReference>
<evidence type="ECO:0000259" key="5">
    <source>
        <dbReference type="Pfam" id="PF13088"/>
    </source>
</evidence>
<gene>
    <name evidence="6" type="ORF">SAMN05661044_00100</name>
</gene>
<dbReference type="EC" id="3.2.1.18" evidence="3"/>
<dbReference type="GO" id="GO:0005737">
    <property type="term" value="C:cytoplasm"/>
    <property type="evidence" value="ECO:0007669"/>
    <property type="project" value="TreeGrafter"/>
</dbReference>
<reference evidence="7" key="1">
    <citation type="submission" date="2016-10" db="EMBL/GenBank/DDBJ databases">
        <authorList>
            <person name="Varghese N."/>
            <person name="Submissions S."/>
        </authorList>
    </citation>
    <scope>NUCLEOTIDE SEQUENCE [LARGE SCALE GENOMIC DNA]</scope>
    <source>
        <strain evidence="7">DSM 18733</strain>
    </source>
</reference>
<feature type="domain" description="Sialidase" evidence="5">
    <location>
        <begin position="67"/>
        <end position="350"/>
    </location>
</feature>
<organism evidence="6 7">
    <name type="scientific">Olivibacter domesticus</name>
    <name type="common">Pseudosphingobacterium domesticum</name>
    <dbReference type="NCBI Taxonomy" id="407022"/>
    <lineage>
        <taxon>Bacteria</taxon>
        <taxon>Pseudomonadati</taxon>
        <taxon>Bacteroidota</taxon>
        <taxon>Sphingobacteriia</taxon>
        <taxon>Sphingobacteriales</taxon>
        <taxon>Sphingobacteriaceae</taxon>
        <taxon>Olivibacter</taxon>
    </lineage>
</organism>
<accession>A0A1H7GND9</accession>
<dbReference type="SUPFAM" id="SSF50939">
    <property type="entry name" value="Sialidases"/>
    <property type="match status" value="1"/>
</dbReference>
<dbReference type="EMBL" id="FOAF01000001">
    <property type="protein sequence ID" value="SEK38060.1"/>
    <property type="molecule type" value="Genomic_DNA"/>
</dbReference>
<dbReference type="GO" id="GO:0004308">
    <property type="term" value="F:exo-alpha-sialidase activity"/>
    <property type="evidence" value="ECO:0007669"/>
    <property type="project" value="UniProtKB-EC"/>
</dbReference>
<dbReference type="PANTHER" id="PTHR10628:SF30">
    <property type="entry name" value="EXO-ALPHA-SIALIDASE"/>
    <property type="match status" value="1"/>
</dbReference>
<proteinExistence type="inferred from homology"/>
<protein>
    <recommendedName>
        <fullName evidence="3">exo-alpha-sialidase</fullName>
        <ecNumber evidence="3">3.2.1.18</ecNumber>
    </recommendedName>
</protein>
<dbReference type="InterPro" id="IPR026856">
    <property type="entry name" value="Sialidase_fam"/>
</dbReference>
<dbReference type="OrthoDB" id="7294637at2"/>
<dbReference type="AlphaFoldDB" id="A0A1H7GND9"/>
<sequence>MAYCRKRIVNIQLIFTLVLAALVLDLSAQDATPKLIEQKVHKTIVWKERENGLFAHFVYGLTVTDKGSILAFAEARVENSLDDGAHHIVLKRSIDKGRSFSASQVLVKSVDSQSWANPTALQDRKTGEIFLFYALNRQNISTEVFYITSKDDGLNWSEPVNITYLFKNNEHQWTFHLPGPGHGIQLKNDRLLIPVWNRKAVSFTPKERNYGVNCLYSDDHGKTWKLGGDTPVGELNESQIVEQESGDVMLIGRTYSSSNNSWQAKVISKNKGLSWSKQIAYDHGLTGKACDIGLVSYPKPGIVLVSQPANIKKRMDLTIRMSKDNGKTWSVNKLLQAGGATYSDLAVLPDKTIICLYGHGGTEHMPQNVSLSRFNLEWLQEKTK</sequence>
<dbReference type="GO" id="GO:0016020">
    <property type="term" value="C:membrane"/>
    <property type="evidence" value="ECO:0007669"/>
    <property type="project" value="TreeGrafter"/>
</dbReference>
<evidence type="ECO:0000256" key="4">
    <source>
        <dbReference type="SAM" id="SignalP"/>
    </source>
</evidence>
<dbReference type="Proteomes" id="UP000199421">
    <property type="component" value="Unassembled WGS sequence"/>
</dbReference>
<evidence type="ECO:0000313" key="6">
    <source>
        <dbReference type="EMBL" id="SEK38060.1"/>
    </source>
</evidence>